<dbReference type="Proteomes" id="UP000503447">
    <property type="component" value="Chromosome"/>
</dbReference>
<dbReference type="EMBL" id="CP053452">
    <property type="protein sequence ID" value="QJW94149.1"/>
    <property type="molecule type" value="Genomic_DNA"/>
</dbReference>
<dbReference type="AlphaFoldDB" id="A0A6M5YJA6"/>
<feature type="signal peptide" evidence="2">
    <location>
        <begin position="1"/>
        <end position="24"/>
    </location>
</feature>
<keyword evidence="4" id="KW-1185">Reference proteome</keyword>
<dbReference type="KEGG" id="ftj:FTUN_1668"/>
<accession>A0A6M5YJA6</accession>
<feature type="chain" id="PRO_5026807915" evidence="2">
    <location>
        <begin position="25"/>
        <end position="101"/>
    </location>
</feature>
<evidence type="ECO:0000256" key="2">
    <source>
        <dbReference type="SAM" id="SignalP"/>
    </source>
</evidence>
<evidence type="ECO:0000256" key="1">
    <source>
        <dbReference type="SAM" id="MobiDB-lite"/>
    </source>
</evidence>
<sequence length="101" mass="9806">MKNDAKLGMLAGVLGVLVAAVLFANAPPAPSPQPKATGPSAKDAAPKGRPAPPAATPAAPPTPGTSPEVSTAALPSTPVGRTRKDVPAQPAARSSGADEEP</sequence>
<feature type="region of interest" description="Disordered" evidence="1">
    <location>
        <begin position="26"/>
        <end position="101"/>
    </location>
</feature>
<organism evidence="3 4">
    <name type="scientific">Frigoriglobus tundricola</name>
    <dbReference type="NCBI Taxonomy" id="2774151"/>
    <lineage>
        <taxon>Bacteria</taxon>
        <taxon>Pseudomonadati</taxon>
        <taxon>Planctomycetota</taxon>
        <taxon>Planctomycetia</taxon>
        <taxon>Gemmatales</taxon>
        <taxon>Gemmataceae</taxon>
        <taxon>Frigoriglobus</taxon>
    </lineage>
</organism>
<reference evidence="4" key="1">
    <citation type="submission" date="2020-05" db="EMBL/GenBank/DDBJ databases">
        <title>Frigoriglobus tundricola gen. nov., sp. nov., a psychrotolerant cellulolytic planctomycete of the family Gemmataceae with two divergent copies of 16S rRNA gene.</title>
        <authorList>
            <person name="Kulichevskaya I.S."/>
            <person name="Ivanova A.A."/>
            <person name="Naumoff D.G."/>
            <person name="Beletsky A.V."/>
            <person name="Rijpstra W.I.C."/>
            <person name="Sinninghe Damste J.S."/>
            <person name="Mardanov A.V."/>
            <person name="Ravin N.V."/>
            <person name="Dedysh S.N."/>
        </authorList>
    </citation>
    <scope>NUCLEOTIDE SEQUENCE [LARGE SCALE GENOMIC DNA]</scope>
    <source>
        <strain evidence="4">PL17</strain>
    </source>
</reference>
<name>A0A6M5YJA6_9BACT</name>
<feature type="compositionally biased region" description="Pro residues" evidence="1">
    <location>
        <begin position="49"/>
        <end position="64"/>
    </location>
</feature>
<proteinExistence type="predicted"/>
<keyword evidence="2" id="KW-0732">Signal</keyword>
<gene>
    <name evidence="3" type="ORF">FTUN_1668</name>
</gene>
<evidence type="ECO:0000313" key="3">
    <source>
        <dbReference type="EMBL" id="QJW94149.1"/>
    </source>
</evidence>
<protein>
    <submittedName>
        <fullName evidence="3">Uncharacterized protein</fullName>
    </submittedName>
</protein>
<evidence type="ECO:0000313" key="4">
    <source>
        <dbReference type="Proteomes" id="UP000503447"/>
    </source>
</evidence>